<gene>
    <name evidence="6" type="ordered locus">Mesil_2987</name>
</gene>
<dbReference type="Pfam" id="PF02518">
    <property type="entry name" value="HATPase_c"/>
    <property type="match status" value="1"/>
</dbReference>
<accession>D7BDK5</accession>
<feature type="transmembrane region" description="Helical" evidence="4">
    <location>
        <begin position="132"/>
        <end position="154"/>
    </location>
</feature>
<dbReference type="RefSeq" id="WP_013159357.1">
    <property type="nucleotide sequence ID" value="NC_014212.1"/>
</dbReference>
<keyword evidence="3" id="KW-0597">Phosphoprotein</keyword>
<dbReference type="SMART" id="SM00388">
    <property type="entry name" value="HisKA"/>
    <property type="match status" value="1"/>
</dbReference>
<dbReference type="EMBL" id="CP002042">
    <property type="protein sequence ID" value="ADH64825.1"/>
    <property type="molecule type" value="Genomic_DNA"/>
</dbReference>
<dbReference type="InterPro" id="IPR003661">
    <property type="entry name" value="HisK_dim/P_dom"/>
</dbReference>
<evidence type="ECO:0000256" key="2">
    <source>
        <dbReference type="ARBA" id="ARBA00012438"/>
    </source>
</evidence>
<dbReference type="EC" id="2.7.13.3" evidence="2"/>
<dbReference type="CDD" id="cd00082">
    <property type="entry name" value="HisKA"/>
    <property type="match status" value="1"/>
</dbReference>
<keyword evidence="6" id="KW-0418">Kinase</keyword>
<dbReference type="InterPro" id="IPR036890">
    <property type="entry name" value="HATPase_C_sf"/>
</dbReference>
<dbReference type="Pfam" id="PF00512">
    <property type="entry name" value="HisKA"/>
    <property type="match status" value="1"/>
</dbReference>
<dbReference type="CDD" id="cd00075">
    <property type="entry name" value="HATPase"/>
    <property type="match status" value="1"/>
</dbReference>
<sequence>MSKVALRSKHAFEDHRKPRKWVFPSFSPLSWRWVWVAFGLVVVFLIAQVTWWMIFQRQLIQQSIDYAETTWLQEAALVQQLWLASNPTEREALAQELRQGFPQLRVEGERVLVDPEQLAAYRNAQLRHLRMLAFEGPFFLLVALLGLYIIGMALRREQELKRRQQNFLMAVTHEFRTPISTVRLLAETLERRELPREKQLGYLAHMEQELSRLEALSERLLATARLEQSRTRLTPQGFALATATRLDLGQVVTELLQRQRGGLEARGAVLRLELPEGELPVELDPEAFGIALSNLLDNAIKYTPGEKKLIRLRLERQGSEALLHVEDQGSGVAPEDLPYIFDPFYRSGSELTRETPGLGIGLYLVKTIMELLGGKITCTPLEQGTRFTLSLPLSAERANLVPEGTNRGVA</sequence>
<keyword evidence="6" id="KW-0808">Transferase</keyword>
<evidence type="ECO:0000256" key="4">
    <source>
        <dbReference type="SAM" id="Phobius"/>
    </source>
</evidence>
<dbReference type="InterPro" id="IPR003594">
    <property type="entry name" value="HATPase_dom"/>
</dbReference>
<name>D7BDK5_ALLS1</name>
<evidence type="ECO:0000313" key="6">
    <source>
        <dbReference type="EMBL" id="ADH64825.1"/>
    </source>
</evidence>
<dbReference type="Gene3D" id="3.30.565.10">
    <property type="entry name" value="Histidine kinase-like ATPase, C-terminal domain"/>
    <property type="match status" value="1"/>
</dbReference>
<feature type="domain" description="Histidine kinase" evidence="5">
    <location>
        <begin position="170"/>
        <end position="395"/>
    </location>
</feature>
<dbReference type="KEGG" id="msv:Mesil_2987"/>
<dbReference type="Proteomes" id="UP000001916">
    <property type="component" value="Chromosome"/>
</dbReference>
<dbReference type="GO" id="GO:0000155">
    <property type="term" value="F:phosphorelay sensor kinase activity"/>
    <property type="evidence" value="ECO:0007669"/>
    <property type="project" value="InterPro"/>
</dbReference>
<keyword evidence="4" id="KW-0472">Membrane</keyword>
<dbReference type="STRING" id="526227.Mesil_2987"/>
<dbReference type="SMART" id="SM00387">
    <property type="entry name" value="HATPase_c"/>
    <property type="match status" value="1"/>
</dbReference>
<dbReference type="PANTHER" id="PTHR43547:SF2">
    <property type="entry name" value="HYBRID SIGNAL TRANSDUCTION HISTIDINE KINASE C"/>
    <property type="match status" value="1"/>
</dbReference>
<dbReference type="InterPro" id="IPR004358">
    <property type="entry name" value="Sig_transdc_His_kin-like_C"/>
</dbReference>
<keyword evidence="7" id="KW-1185">Reference proteome</keyword>
<comment type="catalytic activity">
    <reaction evidence="1">
        <text>ATP + protein L-histidine = ADP + protein N-phospho-L-histidine.</text>
        <dbReference type="EC" id="2.7.13.3"/>
    </reaction>
</comment>
<protein>
    <recommendedName>
        <fullName evidence="2">histidine kinase</fullName>
        <ecNumber evidence="2">2.7.13.3</ecNumber>
    </recommendedName>
</protein>
<keyword evidence="4" id="KW-1133">Transmembrane helix</keyword>
<dbReference type="AlphaFoldDB" id="D7BDK5"/>
<organism evidence="6 7">
    <name type="scientific">Allomeiothermus silvanus (strain ATCC 700542 / DSM 9946 / NBRC 106475 / NCIMB 13440 / VI-R2)</name>
    <name type="common">Thermus silvanus</name>
    <dbReference type="NCBI Taxonomy" id="526227"/>
    <lineage>
        <taxon>Bacteria</taxon>
        <taxon>Thermotogati</taxon>
        <taxon>Deinococcota</taxon>
        <taxon>Deinococci</taxon>
        <taxon>Thermales</taxon>
        <taxon>Thermaceae</taxon>
        <taxon>Allomeiothermus</taxon>
    </lineage>
</organism>
<reference evidence="6 7" key="1">
    <citation type="journal article" date="2010" name="Stand. Genomic Sci.">
        <title>Complete genome sequence of Meiothermus silvanus type strain (VI-R2).</title>
        <authorList>
            <person name="Sikorski J."/>
            <person name="Tindall B.J."/>
            <person name="Lowry S."/>
            <person name="Lucas S."/>
            <person name="Nolan M."/>
            <person name="Copeland A."/>
            <person name="Glavina Del Rio T."/>
            <person name="Tice H."/>
            <person name="Cheng J.F."/>
            <person name="Han C."/>
            <person name="Pitluck S."/>
            <person name="Liolios K."/>
            <person name="Ivanova N."/>
            <person name="Mavromatis K."/>
            <person name="Mikhailova N."/>
            <person name="Pati A."/>
            <person name="Goodwin L."/>
            <person name="Chen A."/>
            <person name="Palaniappan K."/>
            <person name="Land M."/>
            <person name="Hauser L."/>
            <person name="Chang Y.J."/>
            <person name="Jeffries C.D."/>
            <person name="Rohde M."/>
            <person name="Goker M."/>
            <person name="Woyke T."/>
            <person name="Bristow J."/>
            <person name="Eisen J.A."/>
            <person name="Markowitz V."/>
            <person name="Hugenholtz P."/>
            <person name="Kyrpides N.C."/>
            <person name="Klenk H.P."/>
            <person name="Lapidus A."/>
        </authorList>
    </citation>
    <scope>NUCLEOTIDE SEQUENCE [LARGE SCALE GENOMIC DNA]</scope>
    <source>
        <strain evidence="7">ATCC 700542 / DSM 9946 / VI-R2</strain>
    </source>
</reference>
<dbReference type="SUPFAM" id="SSF47384">
    <property type="entry name" value="Homodimeric domain of signal transducing histidine kinase"/>
    <property type="match status" value="1"/>
</dbReference>
<dbReference type="InterPro" id="IPR036097">
    <property type="entry name" value="HisK_dim/P_sf"/>
</dbReference>
<evidence type="ECO:0000256" key="3">
    <source>
        <dbReference type="ARBA" id="ARBA00022553"/>
    </source>
</evidence>
<evidence type="ECO:0000256" key="1">
    <source>
        <dbReference type="ARBA" id="ARBA00000085"/>
    </source>
</evidence>
<dbReference type="InterPro" id="IPR005467">
    <property type="entry name" value="His_kinase_dom"/>
</dbReference>
<evidence type="ECO:0000313" key="7">
    <source>
        <dbReference type="Proteomes" id="UP000001916"/>
    </source>
</evidence>
<keyword evidence="4" id="KW-0812">Transmembrane</keyword>
<dbReference type="PRINTS" id="PR00344">
    <property type="entry name" value="BCTRLSENSOR"/>
</dbReference>
<dbReference type="PANTHER" id="PTHR43547">
    <property type="entry name" value="TWO-COMPONENT HISTIDINE KINASE"/>
    <property type="match status" value="1"/>
</dbReference>
<feature type="transmembrane region" description="Helical" evidence="4">
    <location>
        <begin position="33"/>
        <end position="54"/>
    </location>
</feature>
<dbReference type="PROSITE" id="PS50109">
    <property type="entry name" value="HIS_KIN"/>
    <property type="match status" value="1"/>
</dbReference>
<dbReference type="HOGENOM" id="CLU_000445_89_3_0"/>
<dbReference type="eggNOG" id="COG2205">
    <property type="taxonomic scope" value="Bacteria"/>
</dbReference>
<proteinExistence type="predicted"/>
<dbReference type="Gene3D" id="1.10.287.130">
    <property type="match status" value="1"/>
</dbReference>
<dbReference type="SUPFAM" id="SSF55874">
    <property type="entry name" value="ATPase domain of HSP90 chaperone/DNA topoisomerase II/histidine kinase"/>
    <property type="match status" value="1"/>
</dbReference>
<evidence type="ECO:0000259" key="5">
    <source>
        <dbReference type="PROSITE" id="PS50109"/>
    </source>
</evidence>